<accession>A0A0L6JPD7</accession>
<evidence type="ECO:0000256" key="3">
    <source>
        <dbReference type="ARBA" id="ARBA00022737"/>
    </source>
</evidence>
<keyword evidence="5" id="KW-0812">Transmembrane</keyword>
<evidence type="ECO:0000256" key="4">
    <source>
        <dbReference type="SAM" id="MobiDB-lite"/>
    </source>
</evidence>
<dbReference type="InterPro" id="IPR008965">
    <property type="entry name" value="CBM2/CBM3_carb-bd_dom_sf"/>
</dbReference>
<feature type="transmembrane region" description="Helical" evidence="5">
    <location>
        <begin position="12"/>
        <end position="30"/>
    </location>
</feature>
<dbReference type="Gene3D" id="2.60.40.680">
    <property type="match status" value="3"/>
</dbReference>
<dbReference type="OrthoDB" id="174569at2"/>
<dbReference type="Pfam" id="PF00963">
    <property type="entry name" value="Cohesin"/>
    <property type="match status" value="3"/>
</dbReference>
<evidence type="ECO:0000259" key="6">
    <source>
        <dbReference type="PROSITE" id="PS51272"/>
    </source>
</evidence>
<feature type="domain" description="SLH" evidence="6">
    <location>
        <begin position="830"/>
        <end position="887"/>
    </location>
</feature>
<evidence type="ECO:0000256" key="5">
    <source>
        <dbReference type="SAM" id="Phobius"/>
    </source>
</evidence>
<dbReference type="SUPFAM" id="SSF49384">
    <property type="entry name" value="Carbohydrate-binding domain"/>
    <property type="match status" value="3"/>
</dbReference>
<dbReference type="CDD" id="cd08548">
    <property type="entry name" value="Type_I_cohesin_like"/>
    <property type="match status" value="2"/>
</dbReference>
<feature type="domain" description="SLH" evidence="6">
    <location>
        <begin position="705"/>
        <end position="768"/>
    </location>
</feature>
<proteinExistence type="predicted"/>
<keyword evidence="5" id="KW-0472">Membrane</keyword>
<reference evidence="8" key="1">
    <citation type="submission" date="2015-07" db="EMBL/GenBank/DDBJ databases">
        <title>Near-Complete Genome Sequence of the Cellulolytic Bacterium Bacteroides (Pseudobacteroides) cellulosolvens ATCC 35603.</title>
        <authorList>
            <person name="Dassa B."/>
            <person name="Utturkar S.M."/>
            <person name="Klingeman D.M."/>
            <person name="Hurt R.A."/>
            <person name="Keller M."/>
            <person name="Xu J."/>
            <person name="Reddy Y.H.K."/>
            <person name="Borovok I."/>
            <person name="Grinberg I.R."/>
            <person name="Lamed R."/>
            <person name="Zhivin O."/>
            <person name="Bayer E.A."/>
            <person name="Brown S.D."/>
        </authorList>
    </citation>
    <scope>NUCLEOTIDE SEQUENCE [LARGE SCALE GENOMIC DNA]</scope>
    <source>
        <strain evidence="8">DSM 2933</strain>
    </source>
</reference>
<dbReference type="eggNOG" id="COG5184">
    <property type="taxonomic scope" value="Bacteria"/>
</dbReference>
<dbReference type="InterPro" id="IPR051465">
    <property type="entry name" value="Cell_Envelope_Struct_Comp"/>
</dbReference>
<keyword evidence="3" id="KW-0677">Repeat</keyword>
<keyword evidence="8" id="KW-1185">Reference proteome</keyword>
<dbReference type="GO" id="GO:0000272">
    <property type="term" value="P:polysaccharide catabolic process"/>
    <property type="evidence" value="ECO:0007669"/>
    <property type="project" value="InterPro"/>
</dbReference>
<comment type="caution">
    <text evidence="7">The sequence shown here is derived from an EMBL/GenBank/DDBJ whole genome shotgun (WGS) entry which is preliminary data.</text>
</comment>
<organism evidence="7 8">
    <name type="scientific">Pseudobacteroides cellulosolvens ATCC 35603 = DSM 2933</name>
    <dbReference type="NCBI Taxonomy" id="398512"/>
    <lineage>
        <taxon>Bacteria</taxon>
        <taxon>Bacillati</taxon>
        <taxon>Bacillota</taxon>
        <taxon>Clostridia</taxon>
        <taxon>Eubacteriales</taxon>
        <taxon>Oscillospiraceae</taxon>
        <taxon>Pseudobacteroides</taxon>
    </lineage>
</organism>
<dbReference type="GO" id="GO:0005576">
    <property type="term" value="C:extracellular region"/>
    <property type="evidence" value="ECO:0007669"/>
    <property type="project" value="UniProtKB-SubCell"/>
</dbReference>
<evidence type="ECO:0000313" key="7">
    <source>
        <dbReference type="EMBL" id="KNY27654.1"/>
    </source>
</evidence>
<sequence length="887" mass="98293" precursor="true">MRFLALSKVIKRIVSILLILSMMCIMFHVFSEDQPVILSLAKVHGSPGSYINFDVCLQNVPQTGIATGQLCIYYDSKNLLLTPVLGIGVFSGPIIKWEKKGIIVENIVFNKKIVGLRILYDGRENFIRDNGVFLTLKFKVNDECLEKQIITVDSEGEIPFYTKSNNESNPLELRPINNVEYRAGEITIGEGTSTKYTPTTVATPPNASQTSNLSTVVNTIPSMTPTATPSTAPIIDKSMKLSMNDVFCDKGSIVKMIINIEDLPKEGVKSGQFNIKFDTNNFKVSKITAGEIINDGDKDLSYSLISNGLTVLYSDSKQSGNSFINKSGVFCIINLEVSASCPYGEYDFKFYKDDNSCFYSDYEVSNIIETSYLNNKIIVVSGGVPTLTKTVTPSITPAITIIPTPTPNSVSSNAMKISLSKVSCNKGANIKIDVNLSKVPQKGITSGQFNVEFDKSKFTVKQITVGDIVNDKAKDISYNTIENGITVLYSDDKQSGDSYIKKDGVLCTIEFDVSASCPAGEHDIKFYKDESSVFYSEMISLVEVLYEDGKITVSNATSTPTPTKTATPTITSTPTVTPTATITSTPTITPTTTPLLQMTQLKSLTIDNAVLSPEFSAQKSVYWAILKEGETQIVLRPQTDYANVHFIVNGLEYPINKEISIKCLPDLNMFTICVYSSDYTSFTSYSVNVARKQGSYYVLDNRTYPSSGLFSDLGSHWAKDYILDLFKRSIVAGYNDSTFKPDNYVSRAEIVKMIIVAKNINVPNNISYPFADKNNTPSWALAYIAEAYKYKYIEGYSGNNFKANNFITRAEAIKILENAFYSGLGISEFNVYFADEYDVPSWSKKYIINSYKRGIFTGYSDNTIKPSNFITRAEVSKAIYMYLNNKT</sequence>
<dbReference type="PROSITE" id="PS51272">
    <property type="entry name" value="SLH"/>
    <property type="match status" value="3"/>
</dbReference>
<dbReference type="EMBL" id="LGTC01000001">
    <property type="protein sequence ID" value="KNY27654.1"/>
    <property type="molecule type" value="Genomic_DNA"/>
</dbReference>
<dbReference type="AlphaFoldDB" id="A0A0L6JPD7"/>
<dbReference type="PANTHER" id="PTHR43308:SF5">
    <property type="entry name" value="S-LAYER PROTEIN _ PEPTIDOGLYCAN ENDO-BETA-N-ACETYLGLUCOSAMINIDASE"/>
    <property type="match status" value="1"/>
</dbReference>
<dbReference type="InterPro" id="IPR001119">
    <property type="entry name" value="SLH_dom"/>
</dbReference>
<name>A0A0L6JPD7_9FIRM</name>
<dbReference type="Proteomes" id="UP000036923">
    <property type="component" value="Unassembled WGS sequence"/>
</dbReference>
<feature type="region of interest" description="Disordered" evidence="4">
    <location>
        <begin position="557"/>
        <end position="584"/>
    </location>
</feature>
<dbReference type="Pfam" id="PF00395">
    <property type="entry name" value="SLH"/>
    <property type="match status" value="3"/>
</dbReference>
<evidence type="ECO:0000256" key="2">
    <source>
        <dbReference type="ARBA" id="ARBA00022525"/>
    </source>
</evidence>
<dbReference type="PATRIC" id="fig|398512.5.peg.3070"/>
<dbReference type="GO" id="GO:0030246">
    <property type="term" value="F:carbohydrate binding"/>
    <property type="evidence" value="ECO:0007669"/>
    <property type="project" value="InterPro"/>
</dbReference>
<dbReference type="InterPro" id="IPR002102">
    <property type="entry name" value="Cohesin_dom"/>
</dbReference>
<dbReference type="RefSeq" id="WP_036944733.1">
    <property type="nucleotide sequence ID" value="NZ_JQKC01000034.1"/>
</dbReference>
<dbReference type="PANTHER" id="PTHR43308">
    <property type="entry name" value="OUTER MEMBRANE PROTEIN ALPHA-RELATED"/>
    <property type="match status" value="1"/>
</dbReference>
<protein>
    <submittedName>
        <fullName evidence="7">Cellulosome anchoring protein cohesin region</fullName>
    </submittedName>
</protein>
<evidence type="ECO:0000313" key="8">
    <source>
        <dbReference type="Proteomes" id="UP000036923"/>
    </source>
</evidence>
<keyword evidence="2" id="KW-0964">Secreted</keyword>
<comment type="subcellular location">
    <subcellularLocation>
        <location evidence="1">Secreted</location>
    </subcellularLocation>
</comment>
<feature type="domain" description="SLH" evidence="6">
    <location>
        <begin position="770"/>
        <end position="827"/>
    </location>
</feature>
<evidence type="ECO:0000256" key="1">
    <source>
        <dbReference type="ARBA" id="ARBA00004613"/>
    </source>
</evidence>
<gene>
    <name evidence="7" type="ORF">Bccel_2925</name>
</gene>
<keyword evidence="5" id="KW-1133">Transmembrane helix</keyword>
<dbReference type="STRING" id="398512.Bccel_2925"/>